<dbReference type="EMBL" id="VUJU01000409">
    <property type="protein sequence ID" value="KAF0770606.1"/>
    <property type="molecule type" value="Genomic_DNA"/>
</dbReference>
<reference evidence="1 2" key="1">
    <citation type="submission" date="2019-08" db="EMBL/GenBank/DDBJ databases">
        <title>Whole genome of Aphis craccivora.</title>
        <authorList>
            <person name="Voronova N.V."/>
            <person name="Shulinski R.S."/>
            <person name="Bandarenka Y.V."/>
            <person name="Zhorov D.G."/>
            <person name="Warner D."/>
        </authorList>
    </citation>
    <scope>NUCLEOTIDE SEQUENCE [LARGE SCALE GENOMIC DNA]</scope>
    <source>
        <strain evidence="1">180601</strain>
        <tissue evidence="1">Whole Body</tissue>
    </source>
</reference>
<sequence>MRKKIPTDIGSDEVDGLQSYSNCGSVINRTTMDLDADEVERWLCEKAPQDLVDRVIRARLQHRTGSLTISRAKRGSMTSEMFNTWLASSPIKRSRSPNSDLTFKNRFDY</sequence>
<protein>
    <submittedName>
        <fullName evidence="1">cGMP-specific 3',5'-cyclic phosphodiesterase isoform X2</fullName>
    </submittedName>
</protein>
<comment type="caution">
    <text evidence="1">The sequence shown here is derived from an EMBL/GenBank/DDBJ whole genome shotgun (WGS) entry which is preliminary data.</text>
</comment>
<gene>
    <name evidence="1" type="ORF">FWK35_00008651</name>
</gene>
<keyword evidence="2" id="KW-1185">Reference proteome</keyword>
<proteinExistence type="predicted"/>
<dbReference type="OrthoDB" id="8022048at2759"/>
<organism evidence="1 2">
    <name type="scientific">Aphis craccivora</name>
    <name type="common">Cowpea aphid</name>
    <dbReference type="NCBI Taxonomy" id="307492"/>
    <lineage>
        <taxon>Eukaryota</taxon>
        <taxon>Metazoa</taxon>
        <taxon>Ecdysozoa</taxon>
        <taxon>Arthropoda</taxon>
        <taxon>Hexapoda</taxon>
        <taxon>Insecta</taxon>
        <taxon>Pterygota</taxon>
        <taxon>Neoptera</taxon>
        <taxon>Paraneoptera</taxon>
        <taxon>Hemiptera</taxon>
        <taxon>Sternorrhyncha</taxon>
        <taxon>Aphidomorpha</taxon>
        <taxon>Aphidoidea</taxon>
        <taxon>Aphididae</taxon>
        <taxon>Aphidini</taxon>
        <taxon>Aphis</taxon>
        <taxon>Aphis</taxon>
    </lineage>
</organism>
<accession>A0A6G0ZIJ1</accession>
<evidence type="ECO:0000313" key="2">
    <source>
        <dbReference type="Proteomes" id="UP000478052"/>
    </source>
</evidence>
<dbReference type="AlphaFoldDB" id="A0A6G0ZIJ1"/>
<name>A0A6G0ZIJ1_APHCR</name>
<evidence type="ECO:0000313" key="1">
    <source>
        <dbReference type="EMBL" id="KAF0770606.1"/>
    </source>
</evidence>
<dbReference type="Proteomes" id="UP000478052">
    <property type="component" value="Unassembled WGS sequence"/>
</dbReference>